<feature type="compositionally biased region" description="Low complexity" evidence="1">
    <location>
        <begin position="219"/>
        <end position="228"/>
    </location>
</feature>
<feature type="region of interest" description="Disordered" evidence="1">
    <location>
        <begin position="1"/>
        <end position="31"/>
    </location>
</feature>
<feature type="region of interest" description="Disordered" evidence="1">
    <location>
        <begin position="389"/>
        <end position="665"/>
    </location>
</feature>
<feature type="region of interest" description="Disordered" evidence="1">
    <location>
        <begin position="93"/>
        <end position="136"/>
    </location>
</feature>
<evidence type="ECO:0000313" key="3">
    <source>
        <dbReference type="Proteomes" id="UP001175226"/>
    </source>
</evidence>
<reference evidence="2" key="1">
    <citation type="submission" date="2023-06" db="EMBL/GenBank/DDBJ databases">
        <authorList>
            <consortium name="Lawrence Berkeley National Laboratory"/>
            <person name="Ahrendt S."/>
            <person name="Sahu N."/>
            <person name="Indic B."/>
            <person name="Wong-Bajracharya J."/>
            <person name="Merenyi Z."/>
            <person name="Ke H.-M."/>
            <person name="Monk M."/>
            <person name="Kocsube S."/>
            <person name="Drula E."/>
            <person name="Lipzen A."/>
            <person name="Balint B."/>
            <person name="Henrissat B."/>
            <person name="Andreopoulos B."/>
            <person name="Martin F.M."/>
            <person name="Harder C.B."/>
            <person name="Rigling D."/>
            <person name="Ford K.L."/>
            <person name="Foster G.D."/>
            <person name="Pangilinan J."/>
            <person name="Papanicolaou A."/>
            <person name="Barry K."/>
            <person name="LaButti K."/>
            <person name="Viragh M."/>
            <person name="Koriabine M."/>
            <person name="Yan M."/>
            <person name="Riley R."/>
            <person name="Champramary S."/>
            <person name="Plett K.L."/>
            <person name="Tsai I.J."/>
            <person name="Slot J."/>
            <person name="Sipos G."/>
            <person name="Plett J."/>
            <person name="Nagy L.G."/>
            <person name="Grigoriev I.V."/>
        </authorList>
    </citation>
    <scope>NUCLEOTIDE SEQUENCE</scope>
    <source>
        <strain evidence="2">FPL87.14</strain>
    </source>
</reference>
<protein>
    <submittedName>
        <fullName evidence="2">Uncharacterized protein</fullName>
    </submittedName>
</protein>
<dbReference type="Proteomes" id="UP001175226">
    <property type="component" value="Unassembled WGS sequence"/>
</dbReference>
<sequence>MAGRQNLEYAPSVSSFAPSTSVPSTADVSPRLDSVLTLSTATTSSTHQRRTRRSLSLLDKIPTDFSSLLRSHSTSRRYSAIFQSNQATKVRLSDYADSHPSSQQPTSKDMYASRDDERPTRKSKSENRVRLQSIVSSTCPTPRQFYSFITRSRSRSRTKAEASVDIEPVVPELSQDYVADLSVHSQQSSVSSRAPLEQRCHTPSSKPSALHPSRPLSSTTTATNTTVKPPTPKGKRKAPVPIPKPAILAQENENPSSVAGSRPNTPKLSTRKKLHNLFGIPLSGTRRSGSRKSSISSTRPSTPDLQSSADAPPLPLQPESPNYHKRANSHDTIPPPMPRLPLSLHMPSGDLNAKHTSIDPLESSTSTSASYSSKRDTFFRPSKLFAVRNPRVMSPTPPNFDDRPRPHSPAPPVVSSPIKHRRTQTQIDTQPSPTTPTTPVQRAIQLVAPQPRRTTTSTEDNDAVVPRITHTPATPSRPGTTPPRLSQRKDSIDSTHLYRVMSVVDEERERTESEPVSDKGKKRNDAVKPGHRSGLKSVKGSMVRSTRHGSFDFERPGWGAGGMISRTASGNSVSTTMTGAYSHNRSGDSLSNASRNGEPSGLGSSRSGGTQKDVPLQPPKRRRSYRATPPIAPLEPDFTGASSSTNHSKSTTGTNGLSSSLGRNTGKRILGSGVARLVSIPHGPFSFEPPVPSPTASNVSESTGGGGISDREAEEREREVVERRRQGNRELTTAKQSWRTAHAEATPKPTTTTGVGYRSAMKGRSLDLGLGLAWAPRKVREDALIPSGTFALNRSASSRNGFRCTATKTAEERSKVGKEIAEMFKNALSNEQYTTFKQYVHRFDAHDIPFDGPTGIITRAGQLLDSSQNLGDEGKKHLLDNLVRVILQNA</sequence>
<organism evidence="2 3">
    <name type="scientific">Armillaria borealis</name>
    <dbReference type="NCBI Taxonomy" id="47425"/>
    <lineage>
        <taxon>Eukaryota</taxon>
        <taxon>Fungi</taxon>
        <taxon>Dikarya</taxon>
        <taxon>Basidiomycota</taxon>
        <taxon>Agaricomycotina</taxon>
        <taxon>Agaricomycetes</taxon>
        <taxon>Agaricomycetidae</taxon>
        <taxon>Agaricales</taxon>
        <taxon>Marasmiineae</taxon>
        <taxon>Physalacriaceae</taxon>
        <taxon>Armillaria</taxon>
    </lineage>
</organism>
<feature type="compositionally biased region" description="Low complexity" evidence="1">
    <location>
        <begin position="648"/>
        <end position="662"/>
    </location>
</feature>
<evidence type="ECO:0000256" key="1">
    <source>
        <dbReference type="SAM" id="MobiDB-lite"/>
    </source>
</evidence>
<dbReference type="AlphaFoldDB" id="A0AA39K3E7"/>
<feature type="compositionally biased region" description="Basic and acidic residues" evidence="1">
    <location>
        <begin position="709"/>
        <end position="728"/>
    </location>
</feature>
<feature type="compositionally biased region" description="Low complexity" evidence="1">
    <location>
        <begin position="283"/>
        <end position="303"/>
    </location>
</feature>
<feature type="compositionally biased region" description="Low complexity" evidence="1">
    <location>
        <begin position="424"/>
        <end position="441"/>
    </location>
</feature>
<feature type="compositionally biased region" description="Low complexity" evidence="1">
    <location>
        <begin position="363"/>
        <end position="372"/>
    </location>
</feature>
<feature type="compositionally biased region" description="Polar residues" evidence="1">
    <location>
        <begin position="12"/>
        <end position="27"/>
    </location>
</feature>
<feature type="region of interest" description="Disordered" evidence="1">
    <location>
        <begin position="685"/>
        <end position="758"/>
    </location>
</feature>
<name>A0AA39K3E7_9AGAR</name>
<feature type="compositionally biased region" description="Polar residues" evidence="1">
    <location>
        <begin position="729"/>
        <end position="739"/>
    </location>
</feature>
<gene>
    <name evidence="2" type="ORF">EV421DRAFT_716448</name>
</gene>
<feature type="region of interest" description="Disordered" evidence="1">
    <location>
        <begin position="184"/>
        <end position="375"/>
    </location>
</feature>
<feature type="compositionally biased region" description="Basic and acidic residues" evidence="1">
    <location>
        <begin position="111"/>
        <end position="129"/>
    </location>
</feature>
<accession>A0AA39K3E7</accession>
<proteinExistence type="predicted"/>
<feature type="compositionally biased region" description="Polar residues" evidence="1">
    <location>
        <begin position="251"/>
        <end position="268"/>
    </location>
</feature>
<feature type="compositionally biased region" description="Polar residues" evidence="1">
    <location>
        <begin position="566"/>
        <end position="610"/>
    </location>
</feature>
<dbReference type="EMBL" id="JAUEPT010000003">
    <property type="protein sequence ID" value="KAK0453861.1"/>
    <property type="molecule type" value="Genomic_DNA"/>
</dbReference>
<comment type="caution">
    <text evidence="2">The sequence shown here is derived from an EMBL/GenBank/DDBJ whole genome shotgun (WGS) entry which is preliminary data.</text>
</comment>
<evidence type="ECO:0000313" key="2">
    <source>
        <dbReference type="EMBL" id="KAK0453861.1"/>
    </source>
</evidence>
<feature type="compositionally biased region" description="Basic and acidic residues" evidence="1">
    <location>
        <begin position="505"/>
        <end position="528"/>
    </location>
</feature>
<keyword evidence="3" id="KW-1185">Reference proteome</keyword>